<evidence type="ECO:0000259" key="13">
    <source>
        <dbReference type="PROSITE" id="PS51747"/>
    </source>
</evidence>
<dbReference type="SUPFAM" id="SSF53927">
    <property type="entry name" value="Cytidine deaminase-like"/>
    <property type="match status" value="1"/>
</dbReference>
<comment type="catalytic activity">
    <reaction evidence="9">
        <text>2,5-diamino-6-hydroxy-4-(5-phosphoribosylamino)-pyrimidine + H2O + H(+) = 5-amino-6-(5-phospho-D-ribosylamino)uracil + NH4(+)</text>
        <dbReference type="Rhea" id="RHEA:21868"/>
        <dbReference type="ChEBI" id="CHEBI:15377"/>
        <dbReference type="ChEBI" id="CHEBI:15378"/>
        <dbReference type="ChEBI" id="CHEBI:28938"/>
        <dbReference type="ChEBI" id="CHEBI:58453"/>
        <dbReference type="ChEBI" id="CHEBI:58614"/>
        <dbReference type="EC" id="3.5.4.26"/>
    </reaction>
</comment>
<dbReference type="InterPro" id="IPR016193">
    <property type="entry name" value="Cytidine_deaminase-like"/>
</dbReference>
<feature type="binding site" evidence="12">
    <location>
        <position position="102"/>
    </location>
    <ligand>
        <name>Zn(2+)</name>
        <dbReference type="ChEBI" id="CHEBI:29105"/>
        <note>catalytic</note>
    </ligand>
</feature>
<dbReference type="InterPro" id="IPR024072">
    <property type="entry name" value="DHFR-like_dom_sf"/>
</dbReference>
<keyword evidence="9" id="KW-0378">Hydrolase</keyword>
<keyword evidence="15" id="KW-1185">Reference proteome</keyword>
<sequence length="406" mass="44292">MNTVNSPTPAMTEAPARHEYWMARAVELARRGRGPTAPNPCVGAVLVRDGQEVAHGWHERFGGPHAERRCLAHAREQGVDPSRCTLYVTLEPCNHHGKTPPCTEAVLEAGIPEVVVGALDPNPVAQGGAERLEQAGVRIRTRVLEQQCLDLIRDFRLWQSTDRAYCILKMAATLDGRIAARSGRPEPISSPESFSDVHRLRGLAQAVLVGGSTFLGDDPSLTCRLADMDQPTGSTAPSLYDQQLINDEQPYAVVLTSRLPGADCELQLIRKRPRQTIFWTTEQAAASETARALEDIGVRVWALPQQGPTLQIQEGLRRLRQELNGHYLLCEGGGQLATNMLEQGAADEFVLYLAPRFLGDAQAAPLGAGRHCETMAQAMDLRLGRCEPSGPDLKLTYYPPDTSGAD</sequence>
<comment type="cofactor">
    <cofactor evidence="9 12">
        <name>Zn(2+)</name>
        <dbReference type="ChEBI" id="CHEBI:29105"/>
    </cofactor>
    <text evidence="9 12">Binds 1 zinc ion.</text>
</comment>
<evidence type="ECO:0000256" key="8">
    <source>
        <dbReference type="ARBA" id="ARBA00023268"/>
    </source>
</evidence>
<feature type="binding site" evidence="11">
    <location>
        <position position="213"/>
    </location>
    <ligand>
        <name>NADP(+)</name>
        <dbReference type="ChEBI" id="CHEBI:58349"/>
    </ligand>
</feature>
<evidence type="ECO:0000256" key="12">
    <source>
        <dbReference type="PIRSR" id="PIRSR006769-3"/>
    </source>
</evidence>
<name>A0A1T4W6W3_9BACT</name>
<dbReference type="EC" id="1.1.1.193" evidence="9"/>
<comment type="similarity">
    <text evidence="4 9">In the N-terminal section; belongs to the cytidine and deoxycytidylate deaminase family.</text>
</comment>
<dbReference type="Pfam" id="PF01872">
    <property type="entry name" value="RibD_C"/>
    <property type="match status" value="1"/>
</dbReference>
<keyword evidence="9 12" id="KW-0479">Metal-binding</keyword>
<comment type="pathway">
    <text evidence="2 9">Cofactor biosynthesis; riboflavin biosynthesis; 5-amino-6-(D-ribitylamino)uracil from GTP: step 2/4.</text>
</comment>
<feature type="binding site" evidence="12">
    <location>
        <position position="65"/>
    </location>
    <ligand>
        <name>Zn(2+)</name>
        <dbReference type="ChEBI" id="CHEBI:29105"/>
        <note>catalytic</note>
    </ligand>
</feature>
<feature type="binding site" evidence="11">
    <location>
        <position position="171"/>
    </location>
    <ligand>
        <name>NADP(+)</name>
        <dbReference type="ChEBI" id="CHEBI:58349"/>
    </ligand>
</feature>
<evidence type="ECO:0000313" key="15">
    <source>
        <dbReference type="Proteomes" id="UP000190027"/>
    </source>
</evidence>
<dbReference type="Proteomes" id="UP000190027">
    <property type="component" value="Unassembled WGS sequence"/>
</dbReference>
<dbReference type="PIRSF" id="PIRSF006769">
    <property type="entry name" value="RibD"/>
    <property type="match status" value="1"/>
</dbReference>
<evidence type="ECO:0000256" key="5">
    <source>
        <dbReference type="ARBA" id="ARBA00007417"/>
    </source>
</evidence>
<feature type="domain" description="CMP/dCMP-type deaminase" evidence="13">
    <location>
        <begin position="16"/>
        <end position="140"/>
    </location>
</feature>
<evidence type="ECO:0000313" key="14">
    <source>
        <dbReference type="EMBL" id="SKA72451.1"/>
    </source>
</evidence>
<dbReference type="AlphaFoldDB" id="A0A1T4W6W3"/>
<gene>
    <name evidence="14" type="ORF">SAMN02745704_00393</name>
</gene>
<dbReference type="EMBL" id="FUYC01000001">
    <property type="protein sequence ID" value="SKA72451.1"/>
    <property type="molecule type" value="Genomic_DNA"/>
</dbReference>
<evidence type="ECO:0000256" key="11">
    <source>
        <dbReference type="PIRSR" id="PIRSR006769-2"/>
    </source>
</evidence>
<dbReference type="CDD" id="cd01284">
    <property type="entry name" value="Riboflavin_deaminase-reductase"/>
    <property type="match status" value="1"/>
</dbReference>
<dbReference type="PANTHER" id="PTHR38011:SF7">
    <property type="entry name" value="2,5-DIAMINO-6-RIBOSYLAMINO-4(3H)-PYRIMIDINONE 5'-PHOSPHATE REDUCTASE"/>
    <property type="match status" value="1"/>
</dbReference>
<comment type="function">
    <text evidence="1 9">Converts 2,5-diamino-6-(ribosylamino)-4(3h)-pyrimidinone 5'-phosphate into 5-amino-6-(ribosylamino)-2,4(1h,3h)-pyrimidinedione 5'-phosphate.</text>
</comment>
<dbReference type="InterPro" id="IPR004794">
    <property type="entry name" value="Eubact_RibD"/>
</dbReference>
<feature type="binding site" evidence="12">
    <location>
        <position position="93"/>
    </location>
    <ligand>
        <name>Zn(2+)</name>
        <dbReference type="ChEBI" id="CHEBI:29105"/>
        <note>catalytic</note>
    </ligand>
</feature>
<evidence type="ECO:0000256" key="3">
    <source>
        <dbReference type="ARBA" id="ARBA00004910"/>
    </source>
</evidence>
<dbReference type="PROSITE" id="PS51747">
    <property type="entry name" value="CYT_DCMP_DEAMINASES_2"/>
    <property type="match status" value="1"/>
</dbReference>
<accession>A0A1T4W6W3</accession>
<dbReference type="GO" id="GO:0046872">
    <property type="term" value="F:metal ion binding"/>
    <property type="evidence" value="ECO:0007669"/>
    <property type="project" value="UniProtKB-KW"/>
</dbReference>
<dbReference type="SUPFAM" id="SSF53597">
    <property type="entry name" value="Dihydrofolate reductase-like"/>
    <property type="match status" value="1"/>
</dbReference>
<evidence type="ECO:0000256" key="2">
    <source>
        <dbReference type="ARBA" id="ARBA00004882"/>
    </source>
</evidence>
<evidence type="ECO:0000256" key="9">
    <source>
        <dbReference type="PIRNR" id="PIRNR006769"/>
    </source>
</evidence>
<feature type="binding site" evidence="11">
    <location>
        <position position="221"/>
    </location>
    <ligand>
        <name>NADP(+)</name>
        <dbReference type="ChEBI" id="CHEBI:58349"/>
    </ligand>
</feature>
<dbReference type="EC" id="3.5.4.26" evidence="9"/>
<evidence type="ECO:0000256" key="10">
    <source>
        <dbReference type="PIRSR" id="PIRSR006769-1"/>
    </source>
</evidence>
<dbReference type="PANTHER" id="PTHR38011">
    <property type="entry name" value="DIHYDROFOLATE REDUCTASE FAMILY PROTEIN (AFU_ORTHOLOGUE AFUA_8G06820)"/>
    <property type="match status" value="1"/>
</dbReference>
<dbReference type="NCBIfam" id="TIGR00326">
    <property type="entry name" value="eubact_ribD"/>
    <property type="match status" value="1"/>
</dbReference>
<dbReference type="STRING" id="1121449.SAMN02745704_00393"/>
<keyword evidence="8" id="KW-0511">Multifunctional enzyme</keyword>
<reference evidence="14 15" key="1">
    <citation type="submission" date="2017-02" db="EMBL/GenBank/DDBJ databases">
        <authorList>
            <person name="Peterson S.W."/>
        </authorList>
    </citation>
    <scope>NUCLEOTIDE SEQUENCE [LARGE SCALE GENOMIC DNA]</scope>
    <source>
        <strain evidence="14 15">DSM 16080</strain>
    </source>
</reference>
<organism evidence="14 15">
    <name type="scientific">Paucidesulfovibrio gracilis DSM 16080</name>
    <dbReference type="NCBI Taxonomy" id="1121449"/>
    <lineage>
        <taxon>Bacteria</taxon>
        <taxon>Pseudomonadati</taxon>
        <taxon>Thermodesulfobacteriota</taxon>
        <taxon>Desulfovibrionia</taxon>
        <taxon>Desulfovibrionales</taxon>
        <taxon>Desulfovibrionaceae</taxon>
        <taxon>Paucidesulfovibrio</taxon>
    </lineage>
</organism>
<comment type="pathway">
    <text evidence="3 9">Cofactor biosynthesis; riboflavin biosynthesis; 5-amino-6-(D-ribitylamino)uracil from GTP: step 3/4.</text>
</comment>
<evidence type="ECO:0000256" key="4">
    <source>
        <dbReference type="ARBA" id="ARBA00005259"/>
    </source>
</evidence>
<protein>
    <recommendedName>
        <fullName evidence="9">Riboflavin biosynthesis protein RibD</fullName>
    </recommendedName>
    <domain>
        <recommendedName>
            <fullName evidence="9">Diaminohydroxyphosphoribosylaminopyrimidine deaminase</fullName>
            <shortName evidence="9">DRAP deaminase</shortName>
            <ecNumber evidence="9">3.5.4.26</ecNumber>
        </recommendedName>
        <alternativeName>
            <fullName evidence="9">Riboflavin-specific deaminase</fullName>
        </alternativeName>
    </domain>
    <domain>
        <recommendedName>
            <fullName evidence="9">5-amino-6-(5-phosphoribosylamino)uracil reductase</fullName>
            <ecNumber evidence="9">1.1.1.193</ecNumber>
        </recommendedName>
        <alternativeName>
            <fullName evidence="9">HTP reductase</fullName>
        </alternativeName>
    </domain>
</protein>
<feature type="binding site" evidence="11">
    <location>
        <position position="331"/>
    </location>
    <ligand>
        <name>substrate</name>
    </ligand>
</feature>
<keyword evidence="9 12" id="KW-0862">Zinc</keyword>
<keyword evidence="6 9" id="KW-0521">NADP</keyword>
<feature type="binding site" evidence="11">
    <location>
        <position position="217"/>
    </location>
    <ligand>
        <name>NADP(+)</name>
        <dbReference type="ChEBI" id="CHEBI:58349"/>
    </ligand>
</feature>
<keyword evidence="9" id="KW-0686">Riboflavin biosynthesis</keyword>
<dbReference type="GO" id="GO:0008703">
    <property type="term" value="F:5-amino-6-(5-phosphoribosylamino)uracil reductase activity"/>
    <property type="evidence" value="ECO:0007669"/>
    <property type="project" value="UniProtKB-EC"/>
</dbReference>
<dbReference type="InterPro" id="IPR002125">
    <property type="entry name" value="CMP_dCMP_dom"/>
</dbReference>
<evidence type="ECO:0000256" key="7">
    <source>
        <dbReference type="ARBA" id="ARBA00023002"/>
    </source>
</evidence>
<dbReference type="Gene3D" id="3.40.430.10">
    <property type="entry name" value="Dihydrofolate Reductase, subunit A"/>
    <property type="match status" value="1"/>
</dbReference>
<dbReference type="InterPro" id="IPR002734">
    <property type="entry name" value="RibDG_C"/>
</dbReference>
<feature type="binding site" evidence="11">
    <location>
        <position position="201"/>
    </location>
    <ligand>
        <name>substrate</name>
    </ligand>
</feature>
<dbReference type="Pfam" id="PF00383">
    <property type="entry name" value="dCMP_cyt_deam_1"/>
    <property type="match status" value="1"/>
</dbReference>
<dbReference type="RefSeq" id="WP_327083002.1">
    <property type="nucleotide sequence ID" value="NZ_FUYC01000001.1"/>
</dbReference>
<evidence type="ECO:0000256" key="6">
    <source>
        <dbReference type="ARBA" id="ARBA00022857"/>
    </source>
</evidence>
<dbReference type="UniPathway" id="UPA00275">
    <property type="reaction ID" value="UER00401"/>
</dbReference>
<comment type="catalytic activity">
    <reaction evidence="9">
        <text>5-amino-6-(5-phospho-D-ribitylamino)uracil + NADP(+) = 5-amino-6-(5-phospho-D-ribosylamino)uracil + NADPH + H(+)</text>
        <dbReference type="Rhea" id="RHEA:17845"/>
        <dbReference type="ChEBI" id="CHEBI:15378"/>
        <dbReference type="ChEBI" id="CHEBI:57783"/>
        <dbReference type="ChEBI" id="CHEBI:58349"/>
        <dbReference type="ChEBI" id="CHEBI:58421"/>
        <dbReference type="ChEBI" id="CHEBI:58453"/>
        <dbReference type="EC" id="1.1.1.193"/>
    </reaction>
</comment>
<evidence type="ECO:0000256" key="1">
    <source>
        <dbReference type="ARBA" id="ARBA00002151"/>
    </source>
</evidence>
<feature type="binding site" evidence="11">
    <location>
        <position position="224"/>
    </location>
    <ligand>
        <name>substrate</name>
    </ligand>
</feature>
<dbReference type="InterPro" id="IPR050765">
    <property type="entry name" value="Riboflavin_Biosynth_HTPR"/>
</dbReference>
<comment type="similarity">
    <text evidence="5 9">In the C-terminal section; belongs to the HTP reductase family.</text>
</comment>
<dbReference type="Gene3D" id="3.40.140.10">
    <property type="entry name" value="Cytidine Deaminase, domain 2"/>
    <property type="match status" value="1"/>
</dbReference>
<dbReference type="GO" id="GO:0009231">
    <property type="term" value="P:riboflavin biosynthetic process"/>
    <property type="evidence" value="ECO:0007669"/>
    <property type="project" value="UniProtKB-UniPathway"/>
</dbReference>
<feature type="binding site" evidence="11">
    <location>
        <position position="257"/>
    </location>
    <ligand>
        <name>NADP(+)</name>
        <dbReference type="ChEBI" id="CHEBI:58349"/>
    </ligand>
</feature>
<feature type="active site" description="Proton donor" evidence="10">
    <location>
        <position position="67"/>
    </location>
</feature>
<keyword evidence="7 9" id="KW-0560">Oxidoreductase</keyword>
<dbReference type="GO" id="GO:0008835">
    <property type="term" value="F:diaminohydroxyphosphoribosylaminopyrimidine deaminase activity"/>
    <property type="evidence" value="ECO:0007669"/>
    <property type="project" value="UniProtKB-EC"/>
</dbReference>
<proteinExistence type="inferred from homology"/>